<evidence type="ECO:0000313" key="2">
    <source>
        <dbReference type="Proteomes" id="UP000178912"/>
    </source>
</evidence>
<sequence>MSKKPPSMSVLDLGGITRLPNLTTGQLEDNAVVGGPISTSELSLQDIPNISDMGVQALTTTQQFPSIWFVNFPPELDDRKKAHLAGLMDDMLHYRSWASLQWWTEVFKNVPSGVTQDPNTMKAQSRELARAAYSMLKSTSWLQQINNDVQDRTIECKSSDFHAALIHEAIIGYVSLTPRLLQSLEPVLMAIVSSLDTSGGDNQARTLVLEKYEYVSENDSIKAYIRLVAFEVTESFYNIPEGKSGQQQWIKCSLKFLNYEALFDMEAWKASDHVGVNTAAMRDFVNKQTVLIDV</sequence>
<keyword evidence="2" id="KW-1185">Reference proteome</keyword>
<proteinExistence type="predicted"/>
<organism evidence="1 2">
    <name type="scientific">Rhynchosporium agropyri</name>
    <dbReference type="NCBI Taxonomy" id="914238"/>
    <lineage>
        <taxon>Eukaryota</taxon>
        <taxon>Fungi</taxon>
        <taxon>Dikarya</taxon>
        <taxon>Ascomycota</taxon>
        <taxon>Pezizomycotina</taxon>
        <taxon>Leotiomycetes</taxon>
        <taxon>Helotiales</taxon>
        <taxon>Ploettnerulaceae</taxon>
        <taxon>Rhynchosporium</taxon>
    </lineage>
</organism>
<dbReference type="Proteomes" id="UP000178912">
    <property type="component" value="Unassembled WGS sequence"/>
</dbReference>
<dbReference type="EMBL" id="FJUX01000178">
    <property type="protein sequence ID" value="CZT13146.1"/>
    <property type="molecule type" value="Genomic_DNA"/>
</dbReference>
<accession>A0A1E1LRQ4</accession>
<name>A0A1E1LRQ4_9HELO</name>
<reference evidence="2" key="1">
    <citation type="submission" date="2016-03" db="EMBL/GenBank/DDBJ databases">
        <authorList>
            <person name="Guldener U."/>
        </authorList>
    </citation>
    <scope>NUCLEOTIDE SEQUENCE [LARGE SCALE GENOMIC DNA]</scope>
    <source>
        <strain evidence="2">04CH-RAC-A.6.1</strain>
    </source>
</reference>
<dbReference type="AlphaFoldDB" id="A0A1E1LRQ4"/>
<evidence type="ECO:0000313" key="1">
    <source>
        <dbReference type="EMBL" id="CZT13146.1"/>
    </source>
</evidence>
<dbReference type="OrthoDB" id="3693942at2759"/>
<protein>
    <submittedName>
        <fullName evidence="1">Uncharacterized protein</fullName>
    </submittedName>
</protein>
<gene>
    <name evidence="1" type="ORF">RAG0_16725</name>
</gene>